<feature type="domain" description="Major facilitator superfamily (MFS) profile" evidence="6">
    <location>
        <begin position="75"/>
        <end position="499"/>
    </location>
</feature>
<proteinExistence type="inferred from homology"/>
<dbReference type="InterPro" id="IPR037505">
    <property type="entry name" value="pH-resp_palC"/>
</dbReference>
<dbReference type="GO" id="GO:0022857">
    <property type="term" value="F:transmembrane transporter activity"/>
    <property type="evidence" value="ECO:0007669"/>
    <property type="project" value="InterPro"/>
</dbReference>
<feature type="transmembrane region" description="Helical" evidence="5">
    <location>
        <begin position="292"/>
        <end position="315"/>
    </location>
</feature>
<feature type="transmembrane region" description="Helical" evidence="5">
    <location>
        <begin position="73"/>
        <end position="96"/>
    </location>
</feature>
<dbReference type="PROSITE" id="PS51180">
    <property type="entry name" value="BRO1"/>
    <property type="match status" value="1"/>
</dbReference>
<evidence type="ECO:0000256" key="1">
    <source>
        <dbReference type="ARBA" id="ARBA00004141"/>
    </source>
</evidence>
<organism evidence="8 9">
    <name type="scientific">Penicillium brasilianum</name>
    <dbReference type="NCBI Taxonomy" id="104259"/>
    <lineage>
        <taxon>Eukaryota</taxon>
        <taxon>Fungi</taxon>
        <taxon>Dikarya</taxon>
        <taxon>Ascomycota</taxon>
        <taxon>Pezizomycotina</taxon>
        <taxon>Eurotiomycetes</taxon>
        <taxon>Eurotiomycetidae</taxon>
        <taxon>Eurotiales</taxon>
        <taxon>Aspergillaceae</taxon>
        <taxon>Penicillium</taxon>
    </lineage>
</organism>
<dbReference type="InterPro" id="IPR036259">
    <property type="entry name" value="MFS_trans_sf"/>
</dbReference>
<gene>
    <name evidence="8" type="ORF">PEBR_31671</name>
</gene>
<dbReference type="Gene3D" id="1.25.40.280">
    <property type="entry name" value="alix/aip1 like domains"/>
    <property type="match status" value="1"/>
</dbReference>
<dbReference type="PANTHER" id="PTHR40463:SF1">
    <property type="entry name" value="PH-RESPONSE REGULATOR PROTEIN PALC"/>
    <property type="match status" value="1"/>
</dbReference>
<comment type="subcellular location">
    <subcellularLocation>
        <location evidence="1">Membrane</location>
        <topology evidence="1">Multi-pass membrane protein</topology>
    </subcellularLocation>
</comment>
<evidence type="ECO:0000256" key="2">
    <source>
        <dbReference type="ARBA" id="ARBA00010997"/>
    </source>
</evidence>
<feature type="compositionally biased region" description="Basic and acidic residues" evidence="4">
    <location>
        <begin position="1006"/>
        <end position="1023"/>
    </location>
</feature>
<dbReference type="Pfam" id="PF07690">
    <property type="entry name" value="MFS_1"/>
    <property type="match status" value="1"/>
</dbReference>
<feature type="region of interest" description="Disordered" evidence="4">
    <location>
        <begin position="1084"/>
        <end position="1129"/>
    </location>
</feature>
<feature type="transmembrane region" description="Helical" evidence="5">
    <location>
        <begin position="376"/>
        <end position="397"/>
    </location>
</feature>
<keyword evidence="5" id="KW-1133">Transmembrane helix</keyword>
<feature type="region of interest" description="Disordered" evidence="4">
    <location>
        <begin position="960"/>
        <end position="1023"/>
    </location>
</feature>
<feature type="transmembrane region" description="Helical" evidence="5">
    <location>
        <begin position="172"/>
        <end position="192"/>
    </location>
</feature>
<dbReference type="FunFam" id="1.20.1250.20:FF:000318">
    <property type="entry name" value="MFS multidrug transporter, putative"/>
    <property type="match status" value="1"/>
</dbReference>
<dbReference type="SMART" id="SM01041">
    <property type="entry name" value="BRO1"/>
    <property type="match status" value="1"/>
</dbReference>
<dbReference type="Gene3D" id="1.20.1250.20">
    <property type="entry name" value="MFS general substrate transporter like domains"/>
    <property type="match status" value="1"/>
</dbReference>
<keyword evidence="5" id="KW-0812">Transmembrane</keyword>
<name>A0A1S9RFI9_PENBI</name>
<feature type="compositionally biased region" description="Basic and acidic residues" evidence="4">
    <location>
        <begin position="985"/>
        <end position="1000"/>
    </location>
</feature>
<keyword evidence="5" id="KW-0472">Membrane</keyword>
<dbReference type="InterPro" id="IPR004328">
    <property type="entry name" value="BRO1_dom"/>
</dbReference>
<feature type="transmembrane region" description="Helical" evidence="5">
    <location>
        <begin position="141"/>
        <end position="160"/>
    </location>
</feature>
<comment type="similarity">
    <text evidence="2">Belongs to the palC family.</text>
</comment>
<evidence type="ECO:0000256" key="3">
    <source>
        <dbReference type="ARBA" id="ARBA00022193"/>
    </source>
</evidence>
<evidence type="ECO:0000313" key="9">
    <source>
        <dbReference type="Proteomes" id="UP000190744"/>
    </source>
</evidence>
<accession>A0A1S9RFI9</accession>
<feature type="compositionally biased region" description="Polar residues" evidence="4">
    <location>
        <begin position="1120"/>
        <end position="1129"/>
    </location>
</feature>
<dbReference type="InterPro" id="IPR038499">
    <property type="entry name" value="BRO1_sf"/>
</dbReference>
<dbReference type="GO" id="GO:0071467">
    <property type="term" value="P:cellular response to pH"/>
    <property type="evidence" value="ECO:0007669"/>
    <property type="project" value="InterPro"/>
</dbReference>
<feature type="compositionally biased region" description="Low complexity" evidence="4">
    <location>
        <begin position="965"/>
        <end position="974"/>
    </location>
</feature>
<dbReference type="EMBL" id="LJBN01000184">
    <property type="protein sequence ID" value="OOQ84185.1"/>
    <property type="molecule type" value="Genomic_DNA"/>
</dbReference>
<dbReference type="Proteomes" id="UP000190744">
    <property type="component" value="Unassembled WGS sequence"/>
</dbReference>
<feature type="transmembrane region" description="Helical" evidence="5">
    <location>
        <begin position="229"/>
        <end position="248"/>
    </location>
</feature>
<feature type="domain" description="BRO1" evidence="7">
    <location>
        <begin position="598"/>
        <end position="1058"/>
    </location>
</feature>
<feature type="transmembrane region" description="Helical" evidence="5">
    <location>
        <begin position="199"/>
        <end position="223"/>
    </location>
</feature>
<dbReference type="FunFam" id="1.25.40.280:FF:000005">
    <property type="entry name" value="pH-response regulator protein palC"/>
    <property type="match status" value="1"/>
</dbReference>
<protein>
    <recommendedName>
        <fullName evidence="3">pH-response regulator protein palC</fullName>
    </recommendedName>
</protein>
<reference evidence="9" key="1">
    <citation type="submission" date="2015-09" db="EMBL/GenBank/DDBJ databases">
        <authorList>
            <person name="Fill T.P."/>
            <person name="Baretta J.F."/>
            <person name="de Almeida L.G."/>
            <person name="Rocha M."/>
            <person name="de Souza D.H."/>
            <person name="Malavazi I."/>
            <person name="Cerdeira L.T."/>
            <person name="Hong H."/>
            <person name="Samborskyy M."/>
            <person name="de Vasconcelos A.T."/>
            <person name="Leadlay P."/>
            <person name="Rodrigues-Filho E."/>
        </authorList>
    </citation>
    <scope>NUCLEOTIDE SEQUENCE [LARGE SCALE GENOMIC DNA]</scope>
    <source>
        <strain evidence="9">LaBioMMi 136</strain>
    </source>
</reference>
<dbReference type="PROSITE" id="PS50850">
    <property type="entry name" value="MFS"/>
    <property type="match status" value="1"/>
</dbReference>
<evidence type="ECO:0000259" key="6">
    <source>
        <dbReference type="PROSITE" id="PS50850"/>
    </source>
</evidence>
<dbReference type="SUPFAM" id="SSF103473">
    <property type="entry name" value="MFS general substrate transporter"/>
    <property type="match status" value="1"/>
</dbReference>
<evidence type="ECO:0000259" key="7">
    <source>
        <dbReference type="PROSITE" id="PS51180"/>
    </source>
</evidence>
<feature type="transmembrane region" description="Helical" evidence="5">
    <location>
        <begin position="335"/>
        <end position="355"/>
    </location>
</feature>
<dbReference type="InterPro" id="IPR011701">
    <property type="entry name" value="MFS"/>
</dbReference>
<evidence type="ECO:0000256" key="4">
    <source>
        <dbReference type="SAM" id="MobiDB-lite"/>
    </source>
</evidence>
<evidence type="ECO:0000256" key="5">
    <source>
        <dbReference type="SAM" id="Phobius"/>
    </source>
</evidence>
<comment type="caution">
    <text evidence="8">The sequence shown here is derived from an EMBL/GenBank/DDBJ whole genome shotgun (WGS) entry which is preliminary data.</text>
</comment>
<dbReference type="InterPro" id="IPR020846">
    <property type="entry name" value="MFS_dom"/>
</dbReference>
<dbReference type="GO" id="GO:0005886">
    <property type="term" value="C:plasma membrane"/>
    <property type="evidence" value="ECO:0007669"/>
    <property type="project" value="TreeGrafter"/>
</dbReference>
<dbReference type="PANTHER" id="PTHR40463">
    <property type="entry name" value="PH-RESPONSE REGULATOR PROTEIN PALC"/>
    <property type="match status" value="1"/>
</dbReference>
<sequence length="1129" mass="122572">MSSNEHNIPGGTPAKSSSDYLEEKDLAINADPTMYLPESHKAYLIERHGTLDLDPIPSMDPADPYNWALWKKVVNLALVAFHACMGTFTAAAIIAAYEEISLDLGVTIQRVSYLTSLQIAILGGAPLLWKPLSHRFGRRPIFLLSLILSCVCNIGCAKSPNYASMAACRALVAFFISPAMAIGSGVVTETFFRHERARYMGIWTIMVTLGVPIGPFIFGFVAQRVDYRWIYWVLAITNGIQAILYLFFGPETRYIGADVESESSAFKREYLSLRRIDPTPIKVSEFYHPLTLFTNIPVLLATIAYSMVFLFASVLNSVEVPQLLQSKFELNAQQLGLQFLGLIVGSLLGEQLGGFMSDMWMNARAKKIGHKPAPEYRLWLSYIGFLLTIAGMVVFLVCTEQATTGEWNVKPIIGTGIAAFGNQVVTTVMTTYAVDTYPQDAGSVGVFINFVRSTWGFIGPFWFTSMFDSVGIAKSSGVATALIMGCSFFPTVYLQWQGNRLRTLRVDTTFNSRSSIEHISLDRQELKPRFRTNLKLKQLNVKIIIQIFLPEYCYPDPISLGTASIAKSTPSWPSSDIRSALNSPTFLQLPAPHHPSNMVYAFTLPTTSPLSFQTFIYSPTHPSLPQTASTARHALRLALKAHKRLPRGPRQDAHLPTVLAALNEYIPYLFAISAGLSGQSFQHDSQGSLAGLNTGEKIEVSLRAEIESAWKPTLSAGSGLNLHAPTTTPGVKSIRPRGGRVAGQGIDFEIAFTLTTLGYVLSRLARAGVLESLYAPTTQSQEQRTAVVQNATRNLLLASSVHALLASSPAFAAATTATVPDIDASTQAALSALALSEATLLAVLKDDAYVTACIQSRNPNDREWMVRAPEIPKVRALLFARLCVRAAEYAEQAAAGLSAVGSGAGRIGRVDEEVTRYAGVLGRVARARACRFFGIDAELAGKVGEGIAWLRAARTPLGLRGGVGSSSSGQEEGSGTSGKGGFSRLKREWAERREEKKIGKDAGAGRGDKGVLDSGDDAGRDEEGRVIAMLETKWMKMNDTINTQAIPPSAPLLANLPSGRDIHTPPAPYKPASLDEEQLVRMRALPDESMNVRFGSDPDDSEEEPLSAGGPTAPGGFPDRSQTASNVYY</sequence>
<dbReference type="AlphaFoldDB" id="A0A1S9RFI9"/>
<evidence type="ECO:0000313" key="8">
    <source>
        <dbReference type="EMBL" id="OOQ84185.1"/>
    </source>
</evidence>